<gene>
    <name evidence="2" type="ORF">RirG_208490</name>
</gene>
<dbReference type="HOGENOM" id="CLU_000288_7_8_1"/>
<dbReference type="GO" id="GO:0005524">
    <property type="term" value="F:ATP binding"/>
    <property type="evidence" value="ECO:0007669"/>
    <property type="project" value="InterPro"/>
</dbReference>
<dbReference type="STRING" id="1432141.A0A015ISQ4"/>
<dbReference type="InterPro" id="IPR051681">
    <property type="entry name" value="Ser/Thr_Kinases-Pseudokinases"/>
</dbReference>
<dbReference type="InterPro" id="IPR000719">
    <property type="entry name" value="Prot_kinase_dom"/>
</dbReference>
<dbReference type="Gene3D" id="1.10.510.10">
    <property type="entry name" value="Transferase(Phosphotransferase) domain 1"/>
    <property type="match status" value="1"/>
</dbReference>
<dbReference type="SUPFAM" id="SSF56112">
    <property type="entry name" value="Protein kinase-like (PK-like)"/>
    <property type="match status" value="1"/>
</dbReference>
<dbReference type="SMART" id="SM00220">
    <property type="entry name" value="S_TKc"/>
    <property type="match status" value="1"/>
</dbReference>
<evidence type="ECO:0000259" key="1">
    <source>
        <dbReference type="PROSITE" id="PS50011"/>
    </source>
</evidence>
<dbReference type="EMBL" id="JEMT01027411">
    <property type="protein sequence ID" value="EXX57300.1"/>
    <property type="molecule type" value="Genomic_DNA"/>
</dbReference>
<dbReference type="GO" id="GO:0004674">
    <property type="term" value="F:protein serine/threonine kinase activity"/>
    <property type="evidence" value="ECO:0007669"/>
    <property type="project" value="TreeGrafter"/>
</dbReference>
<organism evidence="2 3">
    <name type="scientific">Rhizophagus irregularis (strain DAOM 197198w)</name>
    <name type="common">Glomus intraradices</name>
    <dbReference type="NCBI Taxonomy" id="1432141"/>
    <lineage>
        <taxon>Eukaryota</taxon>
        <taxon>Fungi</taxon>
        <taxon>Fungi incertae sedis</taxon>
        <taxon>Mucoromycota</taxon>
        <taxon>Glomeromycotina</taxon>
        <taxon>Glomeromycetes</taxon>
        <taxon>Glomerales</taxon>
        <taxon>Glomeraceae</taxon>
        <taxon>Rhizophagus</taxon>
    </lineage>
</organism>
<dbReference type="AlphaFoldDB" id="A0A015ISQ4"/>
<dbReference type="Pfam" id="PF07714">
    <property type="entry name" value="PK_Tyr_Ser-Thr"/>
    <property type="match status" value="1"/>
</dbReference>
<sequence>MSSQNDIICESCDEIYANIDHKWCGQCVINNLKKNFMNWTSGNEKIDNFIQKMQLKIKRYDDIIVEWIPYNQLNDVKKTNKDGFATAILWKDGLLKYDKKERKHKRISNIEVSLKCLSNSQNVINEFSNEDETYSIKQDETCSTEVNEFEYDIHGISYIPKIYGISQHPDTKDYIIVLNNSYCKECGEIYTEVQGKWCKPCQINNLKQNFTNWTSGNYKIDDFIQEMQLKIESHYNIIVEWIPYNQFNNVKKTGKDDFVTAIWKNGSLKYNDKEIKYERESNKEVTLKCLTNPQNVISDLLNEQAKADPINDKPTIYGISQNADTKNYIIVFNNSYCKECGEIYTEVKNKWCKPCQINGLKQNFVNWTSGNEKIDNFIQKMQLKINNCNNIIVEWIPYNQLNSIKEIGKGGFSTVYLAIWKDSPLKYDKYKKEYNRIISNKEVALKCLYNSQNITNEFLNEANAYSIAYSVNHISSFDDDFGVNYDGILKIYGISQNPDTNNYIIVLEYANSGNLNNCNNNIIRNYYWTEKLDVLSKIGEGLKKIHRNKVVHRDLHTGNILVSIVNNLNCNTGNYFNDIYISDMGLCEKQVI</sequence>
<dbReference type="PANTHER" id="PTHR44329:SF291">
    <property type="entry name" value="PROTEIN KINASE DOMAIN-CONTAINING PROTEIN"/>
    <property type="match status" value="1"/>
</dbReference>
<dbReference type="Proteomes" id="UP000022910">
    <property type="component" value="Unassembled WGS sequence"/>
</dbReference>
<comment type="caution">
    <text evidence="2">The sequence shown here is derived from an EMBL/GenBank/DDBJ whole genome shotgun (WGS) entry which is preliminary data.</text>
</comment>
<evidence type="ECO:0000313" key="2">
    <source>
        <dbReference type="EMBL" id="EXX57300.1"/>
    </source>
</evidence>
<name>A0A015ISQ4_RHIIW</name>
<accession>A0A015ISQ4</accession>
<proteinExistence type="predicted"/>
<dbReference type="InterPro" id="IPR011009">
    <property type="entry name" value="Kinase-like_dom_sf"/>
</dbReference>
<feature type="domain" description="Protein kinase" evidence="1">
    <location>
        <begin position="401"/>
        <end position="592"/>
    </location>
</feature>
<evidence type="ECO:0000313" key="3">
    <source>
        <dbReference type="Proteomes" id="UP000022910"/>
    </source>
</evidence>
<dbReference type="InterPro" id="IPR001245">
    <property type="entry name" value="Ser-Thr/Tyr_kinase_cat_dom"/>
</dbReference>
<keyword evidence="3" id="KW-1185">Reference proteome</keyword>
<reference evidence="2 3" key="1">
    <citation type="submission" date="2014-02" db="EMBL/GenBank/DDBJ databases">
        <title>Single nucleus genome sequencing reveals high similarity among nuclei of an endomycorrhizal fungus.</title>
        <authorList>
            <person name="Lin K."/>
            <person name="Geurts R."/>
            <person name="Zhang Z."/>
            <person name="Limpens E."/>
            <person name="Saunders D.G."/>
            <person name="Mu D."/>
            <person name="Pang E."/>
            <person name="Cao H."/>
            <person name="Cha H."/>
            <person name="Lin T."/>
            <person name="Zhou Q."/>
            <person name="Shang Y."/>
            <person name="Li Y."/>
            <person name="Ivanov S."/>
            <person name="Sharma T."/>
            <person name="Velzen R.V."/>
            <person name="Ruijter N.D."/>
            <person name="Aanen D.K."/>
            <person name="Win J."/>
            <person name="Kamoun S."/>
            <person name="Bisseling T."/>
            <person name="Huang S."/>
        </authorList>
    </citation>
    <scope>NUCLEOTIDE SEQUENCE [LARGE SCALE GENOMIC DNA]</scope>
    <source>
        <strain evidence="3">DAOM197198w</strain>
    </source>
</reference>
<protein>
    <recommendedName>
        <fullName evidence="1">Protein kinase domain-containing protein</fullName>
    </recommendedName>
</protein>
<dbReference type="PANTHER" id="PTHR44329">
    <property type="entry name" value="SERINE/THREONINE-PROTEIN KINASE TNNI3K-RELATED"/>
    <property type="match status" value="1"/>
</dbReference>
<dbReference type="PROSITE" id="PS50011">
    <property type="entry name" value="PROTEIN_KINASE_DOM"/>
    <property type="match status" value="1"/>
</dbReference>